<feature type="domain" description="Putative Flp pilus-assembly TadG-like N-terminal" evidence="1">
    <location>
        <begin position="32"/>
        <end position="71"/>
    </location>
</feature>
<proteinExistence type="predicted"/>
<dbReference type="EMBL" id="JACBXS010000017">
    <property type="protein sequence ID" value="NYS25284.1"/>
    <property type="molecule type" value="Genomic_DNA"/>
</dbReference>
<organism evidence="3 4">
    <name type="scientific">Rhabdonatronobacter sediminivivens</name>
    <dbReference type="NCBI Taxonomy" id="2743469"/>
    <lineage>
        <taxon>Bacteria</taxon>
        <taxon>Pseudomonadati</taxon>
        <taxon>Pseudomonadota</taxon>
        <taxon>Alphaproteobacteria</taxon>
        <taxon>Rhodobacterales</taxon>
        <taxon>Paracoccaceae</taxon>
        <taxon>Rhabdonatronobacter</taxon>
    </lineage>
</organism>
<accession>A0A7Z0HZP9</accession>
<dbReference type="RefSeq" id="WP_179905991.1">
    <property type="nucleotide sequence ID" value="NZ_JACBXS010000017.1"/>
</dbReference>
<evidence type="ECO:0000313" key="4">
    <source>
        <dbReference type="Proteomes" id="UP000529417"/>
    </source>
</evidence>
<gene>
    <name evidence="3" type="ORF">HUK65_09800</name>
</gene>
<dbReference type="AlphaFoldDB" id="A0A7Z0HZP9"/>
<evidence type="ECO:0008006" key="5">
    <source>
        <dbReference type="Google" id="ProtNLM"/>
    </source>
</evidence>
<feature type="domain" description="DUF7867" evidence="2">
    <location>
        <begin position="171"/>
        <end position="414"/>
    </location>
</feature>
<dbReference type="InterPro" id="IPR028087">
    <property type="entry name" value="Tad_N"/>
</dbReference>
<dbReference type="Pfam" id="PF25269">
    <property type="entry name" value="DUF7867"/>
    <property type="match status" value="1"/>
</dbReference>
<sequence length="437" mass="46230">MTGQKTHLLAQAGPKLRRFTGDEAGTGSVTGLIITIVALTIGGTAVDYTSAVSARAQAQVVADAAARAGAAKLREGQDAARDAALAIADAHRPGLLDASDIMFTHWPGHGATASNGRKPINAVAVQTRRDNRNANPVATYLLHLVGVDRLQVSAISVAATTGGFAHCSGGGFFALERSVGNSSNDYSDGFCLHGEDGVQFHNQNRFTSGAEITMPNLADFQAHNNNPGAEDALRAYSHEFRLLDSIPDVISMMREGTLEEAGLPPFVTLGPVYRTSISQDDALSPDTLYIVSGDVALRDPRSFQNMAIVAGGNITVDSNVDFDNVVLAAEGFITFNSNIRIGGSELEYCDRGVYGGYVLGQQGIVFNSNNILRGVLMASQGDVVFNSNNTATDGIYVEAAGDIVYNSRQTLRGCLPGLENELHHAGAEREYTQALVR</sequence>
<dbReference type="InterPro" id="IPR057189">
    <property type="entry name" value="DUF7867"/>
</dbReference>
<dbReference type="Proteomes" id="UP000529417">
    <property type="component" value="Unassembled WGS sequence"/>
</dbReference>
<protein>
    <recommendedName>
        <fullName evidence="5">Flp pilus-assembly TadE/G-like protein</fullName>
    </recommendedName>
</protein>
<dbReference type="Pfam" id="PF13400">
    <property type="entry name" value="Tad"/>
    <property type="match status" value="1"/>
</dbReference>
<reference evidence="3 4" key="1">
    <citation type="journal article" date="2000" name="Arch. Microbiol.">
        <title>Rhodobaca bogoriensis gen. nov. and sp. nov., an alkaliphilic purple nonsulfur bacterium from African Rift Valley soda lakes.</title>
        <authorList>
            <person name="Milford A.D."/>
            <person name="Achenbach L.A."/>
            <person name="Jung D.O."/>
            <person name="Madigan M.T."/>
        </authorList>
    </citation>
    <scope>NUCLEOTIDE SEQUENCE [LARGE SCALE GENOMIC DNA]</scope>
    <source>
        <strain evidence="3 4">2376</strain>
    </source>
</reference>
<name>A0A7Z0HZP9_9RHOB</name>
<evidence type="ECO:0000259" key="1">
    <source>
        <dbReference type="Pfam" id="PF13400"/>
    </source>
</evidence>
<comment type="caution">
    <text evidence="3">The sequence shown here is derived from an EMBL/GenBank/DDBJ whole genome shotgun (WGS) entry which is preliminary data.</text>
</comment>
<evidence type="ECO:0000313" key="3">
    <source>
        <dbReference type="EMBL" id="NYS25284.1"/>
    </source>
</evidence>
<evidence type="ECO:0000259" key="2">
    <source>
        <dbReference type="Pfam" id="PF25269"/>
    </source>
</evidence>
<keyword evidence="4" id="KW-1185">Reference proteome</keyword>